<dbReference type="GO" id="GO:0022857">
    <property type="term" value="F:transmembrane transporter activity"/>
    <property type="evidence" value="ECO:0007669"/>
    <property type="project" value="InterPro"/>
</dbReference>
<comment type="caution">
    <text evidence="8">The sequence shown here is derived from an EMBL/GenBank/DDBJ whole genome shotgun (WGS) entry which is preliminary data.</text>
</comment>
<protein>
    <submittedName>
        <fullName evidence="8">Multidrug effflux MFS transporter</fullName>
    </submittedName>
</protein>
<comment type="subcellular location">
    <subcellularLocation>
        <location evidence="1">Cell membrane</location>
        <topology evidence="1">Multi-pass membrane protein</topology>
    </subcellularLocation>
</comment>
<feature type="transmembrane region" description="Helical" evidence="6">
    <location>
        <begin position="43"/>
        <end position="61"/>
    </location>
</feature>
<feature type="transmembrane region" description="Helical" evidence="6">
    <location>
        <begin position="161"/>
        <end position="182"/>
    </location>
</feature>
<evidence type="ECO:0000259" key="7">
    <source>
        <dbReference type="PROSITE" id="PS50850"/>
    </source>
</evidence>
<keyword evidence="2" id="KW-0813">Transport</keyword>
<dbReference type="AlphaFoldDB" id="A0A8J4M2H6"/>
<evidence type="ECO:0000256" key="6">
    <source>
        <dbReference type="SAM" id="Phobius"/>
    </source>
</evidence>
<accession>A0A8J4M2H6</accession>
<feature type="transmembrane region" description="Helical" evidence="6">
    <location>
        <begin position="73"/>
        <end position="92"/>
    </location>
</feature>
<dbReference type="GO" id="GO:0005886">
    <property type="term" value="C:plasma membrane"/>
    <property type="evidence" value="ECO:0007669"/>
    <property type="project" value="UniProtKB-SubCell"/>
</dbReference>
<proteinExistence type="predicted"/>
<gene>
    <name evidence="8" type="ORF">XYCOK13_25030</name>
</gene>
<dbReference type="InterPro" id="IPR036259">
    <property type="entry name" value="MFS_trans_sf"/>
</dbReference>
<dbReference type="Gene3D" id="1.20.1720.10">
    <property type="entry name" value="Multidrug resistance protein D"/>
    <property type="match status" value="1"/>
</dbReference>
<feature type="transmembrane region" description="Helical" evidence="6">
    <location>
        <begin position="365"/>
        <end position="384"/>
    </location>
</feature>
<dbReference type="PANTHER" id="PTHR42718:SF9">
    <property type="entry name" value="MAJOR FACILITATOR SUPERFAMILY MULTIDRUG TRANSPORTER MFSC"/>
    <property type="match status" value="1"/>
</dbReference>
<dbReference type="Proteomes" id="UP000677918">
    <property type="component" value="Unassembled WGS sequence"/>
</dbReference>
<dbReference type="Pfam" id="PF07690">
    <property type="entry name" value="MFS_1"/>
    <property type="match status" value="1"/>
</dbReference>
<feature type="transmembrane region" description="Helical" evidence="6">
    <location>
        <begin position="7"/>
        <end position="31"/>
    </location>
</feature>
<keyword evidence="5 6" id="KW-0472">Membrane</keyword>
<keyword evidence="9" id="KW-1185">Reference proteome</keyword>
<evidence type="ECO:0000256" key="2">
    <source>
        <dbReference type="ARBA" id="ARBA00022448"/>
    </source>
</evidence>
<feature type="transmembrane region" description="Helical" evidence="6">
    <location>
        <begin position="98"/>
        <end position="119"/>
    </location>
</feature>
<keyword evidence="4 6" id="KW-1133">Transmembrane helix</keyword>
<feature type="transmembrane region" description="Helical" evidence="6">
    <location>
        <begin position="203"/>
        <end position="221"/>
    </location>
</feature>
<reference evidence="8" key="1">
    <citation type="submission" date="2021-04" db="EMBL/GenBank/DDBJ databases">
        <title>Draft genome sequence of Xylanibacillus composti strain K13.</title>
        <authorList>
            <person name="Uke A."/>
            <person name="Chhe C."/>
            <person name="Baramee S."/>
            <person name="Kosugi A."/>
        </authorList>
    </citation>
    <scope>NUCLEOTIDE SEQUENCE</scope>
    <source>
        <strain evidence="8">K13</strain>
    </source>
</reference>
<evidence type="ECO:0000256" key="1">
    <source>
        <dbReference type="ARBA" id="ARBA00004651"/>
    </source>
</evidence>
<dbReference type="RefSeq" id="WP_213412465.1">
    <property type="nucleotide sequence ID" value="NZ_BOVK01000031.1"/>
</dbReference>
<feature type="transmembrane region" description="Helical" evidence="6">
    <location>
        <begin position="131"/>
        <end position="149"/>
    </location>
</feature>
<dbReference type="EMBL" id="BOVK01000031">
    <property type="protein sequence ID" value="GIQ69679.1"/>
    <property type="molecule type" value="Genomic_DNA"/>
</dbReference>
<feature type="transmembrane region" description="Helical" evidence="6">
    <location>
        <begin position="270"/>
        <end position="293"/>
    </location>
</feature>
<dbReference type="PANTHER" id="PTHR42718">
    <property type="entry name" value="MAJOR FACILITATOR SUPERFAMILY MULTIDRUG TRANSPORTER MFSC"/>
    <property type="match status" value="1"/>
</dbReference>
<dbReference type="PROSITE" id="PS50850">
    <property type="entry name" value="MFS"/>
    <property type="match status" value="1"/>
</dbReference>
<evidence type="ECO:0000313" key="9">
    <source>
        <dbReference type="Proteomes" id="UP000677918"/>
    </source>
</evidence>
<evidence type="ECO:0000256" key="5">
    <source>
        <dbReference type="ARBA" id="ARBA00023136"/>
    </source>
</evidence>
<evidence type="ECO:0000313" key="8">
    <source>
        <dbReference type="EMBL" id="GIQ69679.1"/>
    </source>
</evidence>
<evidence type="ECO:0000256" key="4">
    <source>
        <dbReference type="ARBA" id="ARBA00022989"/>
    </source>
</evidence>
<organism evidence="8 9">
    <name type="scientific">Xylanibacillus composti</name>
    <dbReference type="NCBI Taxonomy" id="1572762"/>
    <lineage>
        <taxon>Bacteria</taxon>
        <taxon>Bacillati</taxon>
        <taxon>Bacillota</taxon>
        <taxon>Bacilli</taxon>
        <taxon>Bacillales</taxon>
        <taxon>Paenibacillaceae</taxon>
        <taxon>Xylanibacillus</taxon>
    </lineage>
</organism>
<keyword evidence="3 6" id="KW-0812">Transmembrane</keyword>
<dbReference type="InterPro" id="IPR011701">
    <property type="entry name" value="MFS"/>
</dbReference>
<feature type="transmembrane region" description="Helical" evidence="6">
    <location>
        <begin position="340"/>
        <end position="359"/>
    </location>
</feature>
<dbReference type="InterPro" id="IPR020846">
    <property type="entry name" value="MFS_dom"/>
</dbReference>
<sequence>MRKEQAVLYVLCSAGMIATLSQLVFLPSVAAIREELSATTFEVSMAIALYSFALAVAQLFYGPMVDRWKPKTILLVGLSVFTLSSLGIFFSMSIEAIIAFRIVQALGAASVGVCGNAIITEMFSGVERDKSISVFQMFHSIGAAVGPAVGATVELVGSWRYSFLILTGCIFLVILVLASALPEGRMVSTFSFKGAIRLLHRPNLVYLCLSAAGTSFVIQSFHTSLGFLFADHLHIEASWTGYVFMTIPLGVATGSTISRKLLQVWSREKIVKLGLIALTVFSGTFVGLVYSFSGVHVVAALVPNLYLVGISLGIIFSVVTAILVNWFVDLRGTALSMLFFSRHLFGTIGPLSTGFVIGLGNVPLAYLLIFLVAVSAWPLFNAGVRAERRGKA</sequence>
<evidence type="ECO:0000256" key="3">
    <source>
        <dbReference type="ARBA" id="ARBA00022692"/>
    </source>
</evidence>
<feature type="domain" description="Major facilitator superfamily (MFS) profile" evidence="7">
    <location>
        <begin position="7"/>
        <end position="389"/>
    </location>
</feature>
<feature type="transmembrane region" description="Helical" evidence="6">
    <location>
        <begin position="305"/>
        <end position="328"/>
    </location>
</feature>
<dbReference type="SUPFAM" id="SSF103473">
    <property type="entry name" value="MFS general substrate transporter"/>
    <property type="match status" value="1"/>
</dbReference>
<name>A0A8J4M2H6_9BACL</name>
<feature type="transmembrane region" description="Helical" evidence="6">
    <location>
        <begin position="241"/>
        <end position="258"/>
    </location>
</feature>